<sequence>MALPVWLPELVEQAAFDGWPSYYNAVYNSYRADFIDGAPTFRGAQVALKLLPERHGRDATFHHLITRDIGKTGVEEDREICHHRCARIRYPRSFIDNHHDNSVKCWRQKKNGEWRVSILLEEINYITVLSERSGYYVLWTAYIIDENHEMRKLLRQYERAKRGGHVLEMQECAA</sequence>
<dbReference type="Proteomes" id="UP001227317">
    <property type="component" value="Unassembled WGS sequence"/>
</dbReference>
<keyword evidence="2" id="KW-1185">Reference proteome</keyword>
<gene>
    <name evidence="1" type="ORF">QSG27_27355</name>
</gene>
<name>A0ABU0WQC0_9PROT</name>
<dbReference type="EMBL" id="JAUJFI010000247">
    <property type="protein sequence ID" value="MDQ2106438.1"/>
    <property type="molecule type" value="Genomic_DNA"/>
</dbReference>
<evidence type="ECO:0000313" key="2">
    <source>
        <dbReference type="Proteomes" id="UP001227317"/>
    </source>
</evidence>
<proteinExistence type="predicted"/>
<organism evidence="1 2">
    <name type="scientific">Azospirillum isscasi</name>
    <dbReference type="NCBI Taxonomy" id="3053926"/>
    <lineage>
        <taxon>Bacteria</taxon>
        <taxon>Pseudomonadati</taxon>
        <taxon>Pseudomonadota</taxon>
        <taxon>Alphaproteobacteria</taxon>
        <taxon>Rhodospirillales</taxon>
        <taxon>Azospirillaceae</taxon>
        <taxon>Azospirillum</taxon>
    </lineage>
</organism>
<protein>
    <submittedName>
        <fullName evidence="1">Uncharacterized protein</fullName>
    </submittedName>
</protein>
<evidence type="ECO:0000313" key="1">
    <source>
        <dbReference type="EMBL" id="MDQ2106438.1"/>
    </source>
</evidence>
<dbReference type="RefSeq" id="WP_306711795.1">
    <property type="nucleotide sequence ID" value="NZ_JAUJFI010000247.1"/>
</dbReference>
<reference evidence="1 2" key="1">
    <citation type="submission" date="2023-06" db="EMBL/GenBank/DDBJ databases">
        <title>Azospirillum isscasensis sp.nov, a bacterium isolated from rhizosphere soil of rice.</title>
        <authorList>
            <person name="Wang H."/>
        </authorList>
    </citation>
    <scope>NUCLEOTIDE SEQUENCE [LARGE SCALE GENOMIC DNA]</scope>
    <source>
        <strain evidence="1 2">C340-1</strain>
    </source>
</reference>
<accession>A0ABU0WQC0</accession>
<comment type="caution">
    <text evidence="1">The sequence shown here is derived from an EMBL/GenBank/DDBJ whole genome shotgun (WGS) entry which is preliminary data.</text>
</comment>